<evidence type="ECO:0000313" key="12">
    <source>
        <dbReference type="EMBL" id="ADV84474.1"/>
    </source>
</evidence>
<organism evidence="12 13">
    <name type="scientific">Terriglobus saanensis (strain ATCC BAA-1853 / DSM 23119 / SP1PR4)</name>
    <dbReference type="NCBI Taxonomy" id="401053"/>
    <lineage>
        <taxon>Bacteria</taxon>
        <taxon>Pseudomonadati</taxon>
        <taxon>Acidobacteriota</taxon>
        <taxon>Terriglobia</taxon>
        <taxon>Terriglobales</taxon>
        <taxon>Acidobacteriaceae</taxon>
        <taxon>Terriglobus</taxon>
    </lineage>
</organism>
<keyword evidence="3 11" id="KW-0997">Cell inner membrane</keyword>
<evidence type="ECO:0000256" key="6">
    <source>
        <dbReference type="ARBA" id="ARBA00023065"/>
    </source>
</evidence>
<keyword evidence="7 11" id="KW-0472">Membrane</keyword>
<comment type="catalytic activity">
    <reaction evidence="10">
        <text>fluoride(in) = fluoride(out)</text>
        <dbReference type="Rhea" id="RHEA:76159"/>
        <dbReference type="ChEBI" id="CHEBI:17051"/>
    </reaction>
    <physiologicalReaction direction="left-to-right" evidence="10">
        <dbReference type="Rhea" id="RHEA:76160"/>
    </physiologicalReaction>
</comment>
<feature type="binding site" evidence="11">
    <location>
        <position position="78"/>
    </location>
    <ligand>
        <name>Na(+)</name>
        <dbReference type="ChEBI" id="CHEBI:29101"/>
        <note>structural</note>
    </ligand>
</feature>
<dbReference type="PANTHER" id="PTHR28259">
    <property type="entry name" value="FLUORIDE EXPORT PROTEIN 1-RELATED"/>
    <property type="match status" value="1"/>
</dbReference>
<keyword evidence="13" id="KW-1185">Reference proteome</keyword>
<comment type="activity regulation">
    <text evidence="11">Na(+) is not transported, but it plays an essential structural role and its presence is essential for fluoride channel function.</text>
</comment>
<feature type="binding site" evidence="11">
    <location>
        <position position="75"/>
    </location>
    <ligand>
        <name>Na(+)</name>
        <dbReference type="ChEBI" id="CHEBI:29101"/>
        <note>structural</note>
    </ligand>
</feature>
<comment type="similarity">
    <text evidence="9 11">Belongs to the fluoride channel Fluc/FEX (TC 1.A.43) family.</text>
</comment>
<dbReference type="KEGG" id="tsa:AciPR4_3723"/>
<evidence type="ECO:0000256" key="7">
    <source>
        <dbReference type="ARBA" id="ARBA00023136"/>
    </source>
</evidence>
<dbReference type="Proteomes" id="UP000006844">
    <property type="component" value="Chromosome"/>
</dbReference>
<evidence type="ECO:0000256" key="3">
    <source>
        <dbReference type="ARBA" id="ARBA00022519"/>
    </source>
</evidence>
<dbReference type="GO" id="GO:0046872">
    <property type="term" value="F:metal ion binding"/>
    <property type="evidence" value="ECO:0007669"/>
    <property type="project" value="UniProtKB-KW"/>
</dbReference>
<dbReference type="GO" id="GO:0005886">
    <property type="term" value="C:plasma membrane"/>
    <property type="evidence" value="ECO:0007669"/>
    <property type="project" value="UniProtKB-SubCell"/>
</dbReference>
<accession>E8V0J1</accession>
<evidence type="ECO:0000256" key="9">
    <source>
        <dbReference type="ARBA" id="ARBA00035120"/>
    </source>
</evidence>
<dbReference type="NCBIfam" id="TIGR00494">
    <property type="entry name" value="crcB"/>
    <property type="match status" value="1"/>
</dbReference>
<evidence type="ECO:0000256" key="8">
    <source>
        <dbReference type="ARBA" id="ARBA00023303"/>
    </source>
</evidence>
<keyword evidence="8 11" id="KW-0407">Ion channel</keyword>
<comment type="function">
    <text evidence="11">Fluoride-specific ion channel. Important for reducing fluoride concentration in the cell, thus reducing its toxicity.</text>
</comment>
<dbReference type="HOGENOM" id="CLU_114342_3_2_0"/>
<evidence type="ECO:0000256" key="5">
    <source>
        <dbReference type="ARBA" id="ARBA00022989"/>
    </source>
</evidence>
<gene>
    <name evidence="11" type="primary">fluC</name>
    <name evidence="11" type="synonym">crcB</name>
    <name evidence="12" type="ordered locus">AciPR4_3723</name>
</gene>
<evidence type="ECO:0000313" key="13">
    <source>
        <dbReference type="Proteomes" id="UP000006844"/>
    </source>
</evidence>
<dbReference type="Pfam" id="PF02537">
    <property type="entry name" value="CRCB"/>
    <property type="match status" value="1"/>
</dbReference>
<comment type="subcellular location">
    <subcellularLocation>
        <location evidence="11">Cell inner membrane</location>
        <topology evidence="11">Multi-pass membrane protein</topology>
    </subcellularLocation>
    <subcellularLocation>
        <location evidence="1">Cell membrane</location>
        <topology evidence="1">Multi-pass membrane protein</topology>
    </subcellularLocation>
</comment>
<dbReference type="HAMAP" id="MF_00454">
    <property type="entry name" value="FluC"/>
    <property type="match status" value="1"/>
</dbReference>
<keyword evidence="4 11" id="KW-0812">Transmembrane</keyword>
<reference evidence="12 13" key="1">
    <citation type="journal article" date="2012" name="Stand. Genomic Sci.">
        <title>Complete genome sequence of Terriglobus saanensis type strain SP1PR4(T), an Acidobacteria from tundra soil.</title>
        <authorList>
            <person name="Rawat S.R."/>
            <person name="Mannisto M.K."/>
            <person name="Starovoytov V."/>
            <person name="Goodwin L."/>
            <person name="Nolan M."/>
            <person name="Hauser L."/>
            <person name="Land M."/>
            <person name="Davenport K.W."/>
            <person name="Woyke T."/>
            <person name="Haggblom M.M."/>
        </authorList>
    </citation>
    <scope>NUCLEOTIDE SEQUENCE</scope>
    <source>
        <strain evidence="13">ATCC BAA-1853 / DSM 23119 / SP1PR4</strain>
    </source>
</reference>
<dbReference type="InterPro" id="IPR003691">
    <property type="entry name" value="FluC"/>
</dbReference>
<protein>
    <recommendedName>
        <fullName evidence="11">Fluoride-specific ion channel FluC</fullName>
    </recommendedName>
</protein>
<dbReference type="EMBL" id="CP002467">
    <property type="protein sequence ID" value="ADV84474.1"/>
    <property type="molecule type" value="Genomic_DNA"/>
</dbReference>
<evidence type="ECO:0000256" key="10">
    <source>
        <dbReference type="ARBA" id="ARBA00035585"/>
    </source>
</evidence>
<proteinExistence type="inferred from homology"/>
<sequence>MQRYLLIAIGGALGSIARYQVGALAAERFGMRFPVGTLVINISACLLIGFSVEFLNRHANIDPTWRYLVPVGFIGAYSTFSTFEWEIWTDFTSGAFWIGVLYMVVSLVAGLVAVAVGSAMARSAPQM</sequence>
<evidence type="ECO:0000256" key="4">
    <source>
        <dbReference type="ARBA" id="ARBA00022692"/>
    </source>
</evidence>
<keyword evidence="5 11" id="KW-1133">Transmembrane helix</keyword>
<keyword evidence="6 11" id="KW-0406">Ion transport</keyword>
<dbReference type="RefSeq" id="WP_013570204.1">
    <property type="nucleotide sequence ID" value="NC_014963.1"/>
</dbReference>
<keyword evidence="11" id="KW-0813">Transport</keyword>
<feature type="transmembrane region" description="Helical" evidence="11">
    <location>
        <begin position="94"/>
        <end position="121"/>
    </location>
</feature>
<evidence type="ECO:0000256" key="2">
    <source>
        <dbReference type="ARBA" id="ARBA00022475"/>
    </source>
</evidence>
<dbReference type="GO" id="GO:0140114">
    <property type="term" value="P:cellular detoxification of fluoride"/>
    <property type="evidence" value="ECO:0007669"/>
    <property type="project" value="UniProtKB-UniRule"/>
</dbReference>
<evidence type="ECO:0000256" key="1">
    <source>
        <dbReference type="ARBA" id="ARBA00004651"/>
    </source>
</evidence>
<dbReference type="AlphaFoldDB" id="E8V0J1"/>
<evidence type="ECO:0000256" key="11">
    <source>
        <dbReference type="HAMAP-Rule" id="MF_00454"/>
    </source>
</evidence>
<keyword evidence="2 11" id="KW-1003">Cell membrane</keyword>
<feature type="transmembrane region" description="Helical" evidence="11">
    <location>
        <begin position="67"/>
        <end position="88"/>
    </location>
</feature>
<name>E8V0J1_TERSS</name>
<dbReference type="PANTHER" id="PTHR28259:SF1">
    <property type="entry name" value="FLUORIDE EXPORT PROTEIN 1-RELATED"/>
    <property type="match status" value="1"/>
</dbReference>
<keyword evidence="11" id="KW-0915">Sodium</keyword>
<dbReference type="GO" id="GO:0062054">
    <property type="term" value="F:fluoride channel activity"/>
    <property type="evidence" value="ECO:0007669"/>
    <property type="project" value="UniProtKB-UniRule"/>
</dbReference>
<dbReference type="eggNOG" id="COG0239">
    <property type="taxonomic scope" value="Bacteria"/>
</dbReference>
<keyword evidence="11" id="KW-0479">Metal-binding</keyword>
<feature type="transmembrane region" description="Helical" evidence="11">
    <location>
        <begin position="35"/>
        <end position="55"/>
    </location>
</feature>